<evidence type="ECO:0000313" key="3">
    <source>
        <dbReference type="Proteomes" id="UP000499080"/>
    </source>
</evidence>
<name>A0A4Y2EM20_ARAVE</name>
<organism evidence="2 3">
    <name type="scientific">Araneus ventricosus</name>
    <name type="common">Orbweaver spider</name>
    <name type="synonym">Epeira ventricosa</name>
    <dbReference type="NCBI Taxonomy" id="182803"/>
    <lineage>
        <taxon>Eukaryota</taxon>
        <taxon>Metazoa</taxon>
        <taxon>Ecdysozoa</taxon>
        <taxon>Arthropoda</taxon>
        <taxon>Chelicerata</taxon>
        <taxon>Arachnida</taxon>
        <taxon>Araneae</taxon>
        <taxon>Araneomorphae</taxon>
        <taxon>Entelegynae</taxon>
        <taxon>Araneoidea</taxon>
        <taxon>Araneidae</taxon>
        <taxon>Araneus</taxon>
    </lineage>
</organism>
<dbReference type="EMBL" id="BGPR01093016">
    <property type="protein sequence ID" value="GBM29369.1"/>
    <property type="molecule type" value="Genomic_DNA"/>
</dbReference>
<proteinExistence type="predicted"/>
<dbReference type="AlphaFoldDB" id="A0A4Y2EM20"/>
<keyword evidence="3" id="KW-1185">Reference proteome</keyword>
<accession>A0A4Y2EM20</accession>
<dbReference type="Proteomes" id="UP000499080">
    <property type="component" value="Unassembled WGS sequence"/>
</dbReference>
<evidence type="ECO:0000256" key="1">
    <source>
        <dbReference type="SAM" id="MobiDB-lite"/>
    </source>
</evidence>
<comment type="caution">
    <text evidence="2">The sequence shown here is derived from an EMBL/GenBank/DDBJ whole genome shotgun (WGS) entry which is preliminary data.</text>
</comment>
<evidence type="ECO:0000313" key="2">
    <source>
        <dbReference type="EMBL" id="GBM29369.1"/>
    </source>
</evidence>
<gene>
    <name evidence="2" type="ORF">AVEN_73297_1</name>
</gene>
<sequence length="70" mass="7477">ATAEAPAEGEPADHSIVRGSGPEDFIGFCHLPAVCEAITPPPMQEVAAVNPSTPDLHTERADENRRDKEK</sequence>
<feature type="compositionally biased region" description="Basic and acidic residues" evidence="1">
    <location>
        <begin position="56"/>
        <end position="70"/>
    </location>
</feature>
<protein>
    <submittedName>
        <fullName evidence="2">Uncharacterized protein</fullName>
    </submittedName>
</protein>
<feature type="non-terminal residue" evidence="2">
    <location>
        <position position="1"/>
    </location>
</feature>
<reference evidence="2 3" key="1">
    <citation type="journal article" date="2019" name="Sci. Rep.">
        <title>Orb-weaving spider Araneus ventricosus genome elucidates the spidroin gene catalogue.</title>
        <authorList>
            <person name="Kono N."/>
            <person name="Nakamura H."/>
            <person name="Ohtoshi R."/>
            <person name="Moran D.A.P."/>
            <person name="Shinohara A."/>
            <person name="Yoshida Y."/>
            <person name="Fujiwara M."/>
            <person name="Mori M."/>
            <person name="Tomita M."/>
            <person name="Arakawa K."/>
        </authorList>
    </citation>
    <scope>NUCLEOTIDE SEQUENCE [LARGE SCALE GENOMIC DNA]</scope>
</reference>
<feature type="region of interest" description="Disordered" evidence="1">
    <location>
        <begin position="45"/>
        <end position="70"/>
    </location>
</feature>